<reference evidence="3 4" key="1">
    <citation type="journal article" date="2016" name="Nat. Commun.">
        <title>Thousands of microbial genomes shed light on interconnected biogeochemical processes in an aquifer system.</title>
        <authorList>
            <person name="Anantharaman K."/>
            <person name="Brown C.T."/>
            <person name="Hug L.A."/>
            <person name="Sharon I."/>
            <person name="Castelle C.J."/>
            <person name="Probst A.J."/>
            <person name="Thomas B.C."/>
            <person name="Singh A."/>
            <person name="Wilkins M.J."/>
            <person name="Karaoz U."/>
            <person name="Brodie E.L."/>
            <person name="Williams K.H."/>
            <person name="Hubbard S.S."/>
            <person name="Banfield J.F."/>
        </authorList>
    </citation>
    <scope>NUCLEOTIDE SEQUENCE [LARGE SCALE GENOMIC DNA]</scope>
</reference>
<organism evidence="3 4">
    <name type="scientific">Candidatus Kaiserbacteria bacterium RIFCSPHIGHO2_02_FULL_49_34</name>
    <dbReference type="NCBI Taxonomy" id="1798491"/>
    <lineage>
        <taxon>Bacteria</taxon>
        <taxon>Candidatus Kaiseribacteriota</taxon>
    </lineage>
</organism>
<evidence type="ECO:0000313" key="4">
    <source>
        <dbReference type="Proteomes" id="UP000176511"/>
    </source>
</evidence>
<keyword evidence="2" id="KW-0812">Transmembrane</keyword>
<protein>
    <submittedName>
        <fullName evidence="3">Uncharacterized protein</fullName>
    </submittedName>
</protein>
<feature type="transmembrane region" description="Helical" evidence="2">
    <location>
        <begin position="126"/>
        <end position="143"/>
    </location>
</feature>
<feature type="transmembrane region" description="Helical" evidence="2">
    <location>
        <begin position="47"/>
        <end position="67"/>
    </location>
</feature>
<dbReference type="Proteomes" id="UP000176511">
    <property type="component" value="Unassembled WGS sequence"/>
</dbReference>
<sequence length="596" mass="68323">MNQFNHSQLSSWIAPVISQDQPNYLDQGHCLFRFLNKGYCDSYLFNVPSYLDLGGALAAFGLIFTVYQLRNPYWDTVLRIRPTWQRNLFWLLGVAGLVVVLARVLITQIPINYLGYPFDTPLAYEVVAYILFVLSPLSLLFFAKRTKGLFTEKTSGKFYEVMIQEVSRSDDKSTNAALEVLLHNFEDICKSIKEKDPSSEISQNARAIVDVVLSEESVVKILTTKRLDALQHILFMVEEYDVNQRQCNVGVPALVRNLFLDEGSFFYKHRNRDGLALSSNIYRSVFESPKLLTNFRLFGYPTLGYSAGGNSQTSTGVLIEALSKAISTYLKTGRGSVNHINDGFKYLSKAFEGIARKLSIEKSRGVDTEYAMEEEWWILDGISQFLGHDYPFLDYQKNLNTGIIEKEKTTTEASFDSDSTINAGVAALLYKGIESLSYVDEKDHMYWLTLHQITHGMIYEDSYKQGYREPFLRRLWQQIGNNVINRHYPAAIRPYLALIGFYLPKTDSPQNWLGIEIERVRRLLYIDMKPLLDMDTEMVNKKKMKEALLPIFMDYHDGKFFYKYEFGKGEEKEIPSPPEGSGSALEGVDLVRRSRL</sequence>
<dbReference type="AlphaFoldDB" id="A0A1F6DID1"/>
<comment type="caution">
    <text evidence="3">The sequence shown here is derived from an EMBL/GenBank/DDBJ whole genome shotgun (WGS) entry which is preliminary data.</text>
</comment>
<feature type="region of interest" description="Disordered" evidence="1">
    <location>
        <begin position="570"/>
        <end position="596"/>
    </location>
</feature>
<accession>A0A1F6DID1</accession>
<feature type="transmembrane region" description="Helical" evidence="2">
    <location>
        <begin position="88"/>
        <end position="106"/>
    </location>
</feature>
<keyword evidence="2" id="KW-0472">Membrane</keyword>
<keyword evidence="2" id="KW-1133">Transmembrane helix</keyword>
<dbReference type="EMBL" id="MFLE01000025">
    <property type="protein sequence ID" value="OGG61204.1"/>
    <property type="molecule type" value="Genomic_DNA"/>
</dbReference>
<gene>
    <name evidence="3" type="ORF">A3C87_03585</name>
</gene>
<evidence type="ECO:0000313" key="3">
    <source>
        <dbReference type="EMBL" id="OGG61204.1"/>
    </source>
</evidence>
<proteinExistence type="predicted"/>
<evidence type="ECO:0000256" key="1">
    <source>
        <dbReference type="SAM" id="MobiDB-lite"/>
    </source>
</evidence>
<evidence type="ECO:0000256" key="2">
    <source>
        <dbReference type="SAM" id="Phobius"/>
    </source>
</evidence>
<name>A0A1F6DID1_9BACT</name>